<name>A0AAW1A4R7_9HYME</name>
<evidence type="ECO:0000256" key="1">
    <source>
        <dbReference type="SAM" id="Coils"/>
    </source>
</evidence>
<organism evidence="2 3">
    <name type="scientific">Tetragonisca angustula</name>
    <dbReference type="NCBI Taxonomy" id="166442"/>
    <lineage>
        <taxon>Eukaryota</taxon>
        <taxon>Metazoa</taxon>
        <taxon>Ecdysozoa</taxon>
        <taxon>Arthropoda</taxon>
        <taxon>Hexapoda</taxon>
        <taxon>Insecta</taxon>
        <taxon>Pterygota</taxon>
        <taxon>Neoptera</taxon>
        <taxon>Endopterygota</taxon>
        <taxon>Hymenoptera</taxon>
        <taxon>Apocrita</taxon>
        <taxon>Aculeata</taxon>
        <taxon>Apoidea</taxon>
        <taxon>Anthophila</taxon>
        <taxon>Apidae</taxon>
        <taxon>Tetragonisca</taxon>
    </lineage>
</organism>
<reference evidence="2 3" key="1">
    <citation type="submission" date="2024-05" db="EMBL/GenBank/DDBJ databases">
        <title>The nuclear and mitochondrial genome assemblies of Tetragonisca angustula (Apidae: Meliponini), a tiny yet remarkable pollinator in the Neotropics.</title>
        <authorList>
            <person name="Ferrari R."/>
            <person name="Ricardo P.C."/>
            <person name="Dias F.C."/>
            <person name="Araujo N.S."/>
            <person name="Soares D.O."/>
            <person name="Zhou Q.-S."/>
            <person name="Zhu C.-D."/>
            <person name="Coutinho L."/>
            <person name="Airas M.C."/>
            <person name="Batista T.M."/>
        </authorList>
    </citation>
    <scope>NUCLEOTIDE SEQUENCE [LARGE SCALE GENOMIC DNA]</scope>
    <source>
        <strain evidence="2">ASF017062</strain>
        <tissue evidence="2">Abdomen</tissue>
    </source>
</reference>
<dbReference type="AlphaFoldDB" id="A0AAW1A4R7"/>
<evidence type="ECO:0000313" key="3">
    <source>
        <dbReference type="Proteomes" id="UP001432146"/>
    </source>
</evidence>
<sequence>MTTCYCDQRKLGQVIDQMRILANNMDELRAEINVLRNSYSKSKENHSCASVFKRNSSSETNVLSKLKKYMRKVTSIYSLRKGHKDQETYYPCTNMDPRLPSFLSYIFRTRKKENLSEIPTRIKYLKSRGIQTNGKLESRRCIAKSPAIIPTGNVDDVNDDGFLFAKHEHERYNKIIFPKKYATLASHCSEISCELDFQIENPMTSPSGFNVNIFSDSCSFKNCPENARIVLSDSNDEQLATKYTQTKVGKLRRKSEHLNFHHKQSNLCFSKMRNAVITKKIIRNSNERTFTVCGEVNDVRDYPRLRKICCKQCSCGKRRNFTQWNDQKGEENFPMEKTVQKKSDDLPINDNMFENIPPATKSDLSSSLVSLDINISNSSSNVEDFPERRKPRTYVIRRTTQKCNQNNCSSNFERSVICLGQTSDLTLSSYSFPNHNIHFN</sequence>
<keyword evidence="3" id="KW-1185">Reference proteome</keyword>
<comment type="caution">
    <text evidence="2">The sequence shown here is derived from an EMBL/GenBank/DDBJ whole genome shotgun (WGS) entry which is preliminary data.</text>
</comment>
<keyword evidence="1" id="KW-0175">Coiled coil</keyword>
<protein>
    <submittedName>
        <fullName evidence="2">Uncharacterized protein</fullName>
    </submittedName>
</protein>
<gene>
    <name evidence="2" type="ORF">QLX08_003860</name>
</gene>
<evidence type="ECO:0000313" key="2">
    <source>
        <dbReference type="EMBL" id="KAK9304924.1"/>
    </source>
</evidence>
<dbReference type="EMBL" id="JAWNGG020000058">
    <property type="protein sequence ID" value="KAK9304924.1"/>
    <property type="molecule type" value="Genomic_DNA"/>
</dbReference>
<dbReference type="Proteomes" id="UP001432146">
    <property type="component" value="Unassembled WGS sequence"/>
</dbReference>
<proteinExistence type="predicted"/>
<accession>A0AAW1A4R7</accession>
<feature type="coiled-coil region" evidence="1">
    <location>
        <begin position="11"/>
        <end position="45"/>
    </location>
</feature>